<dbReference type="Proteomes" id="UP000033882">
    <property type="component" value="Unassembled WGS sequence"/>
</dbReference>
<gene>
    <name evidence="1" type="ORF">UY19_C0002G0012</name>
</gene>
<dbReference type="EMBL" id="LCPB01000002">
    <property type="protein sequence ID" value="KKU90439.1"/>
    <property type="molecule type" value="Genomic_DNA"/>
</dbReference>
<comment type="caution">
    <text evidence="1">The sequence shown here is derived from an EMBL/GenBank/DDBJ whole genome shotgun (WGS) entry which is preliminary data.</text>
</comment>
<name>A0A0G1U8N5_9BACT</name>
<reference evidence="1 2" key="1">
    <citation type="journal article" date="2015" name="Nature">
        <title>rRNA introns, odd ribosomes, and small enigmatic genomes across a large radiation of phyla.</title>
        <authorList>
            <person name="Brown C.T."/>
            <person name="Hug L.A."/>
            <person name="Thomas B.C."/>
            <person name="Sharon I."/>
            <person name="Castelle C.J."/>
            <person name="Singh A."/>
            <person name="Wilkins M.J."/>
            <person name="Williams K.H."/>
            <person name="Banfield J.F."/>
        </authorList>
    </citation>
    <scope>NUCLEOTIDE SEQUENCE [LARGE SCALE GENOMIC DNA]</scope>
</reference>
<organism evidence="1 2">
    <name type="scientific">Candidatus Wolfebacteria bacterium GW2011_GWA2_47_9b</name>
    <dbReference type="NCBI Taxonomy" id="1619005"/>
    <lineage>
        <taxon>Bacteria</taxon>
        <taxon>Candidatus Wolfeibacteriota</taxon>
    </lineage>
</organism>
<protein>
    <submittedName>
        <fullName evidence="1">Uncharacterized protein</fullName>
    </submittedName>
</protein>
<proteinExistence type="predicted"/>
<accession>A0A0G1U8N5</accession>
<dbReference type="AlphaFoldDB" id="A0A0G1U8N5"/>
<sequence>MPVRISGYCIVVVRNLPKVEARVRFPLPAHNLKTPGKPPGVFKLWMSRYGNRRVSEKYKLLYIFQNPGFEGGVEPVRIYEHDGATGEKDSLYPLKKNNIKAFEAFMLFSMKRERGY</sequence>
<evidence type="ECO:0000313" key="1">
    <source>
        <dbReference type="EMBL" id="KKU90439.1"/>
    </source>
</evidence>
<evidence type="ECO:0000313" key="2">
    <source>
        <dbReference type="Proteomes" id="UP000033882"/>
    </source>
</evidence>